<reference evidence="5 6" key="1">
    <citation type="journal article" date="2011" name="PLoS Pathog.">
        <title>Dynamic evolution of pathogenicity revealed by sequencing and comparative genomics of 19 Pseudomonas syringae isolates.</title>
        <authorList>
            <person name="Baltrus D.A."/>
            <person name="Nishimura M.T."/>
            <person name="Romanchuk A."/>
            <person name="Chang J.H."/>
            <person name="Mukhtar M.S."/>
            <person name="Cherkis K."/>
            <person name="Roach J."/>
            <person name="Grant S.R."/>
            <person name="Jones C.D."/>
            <person name="Dangl J.L."/>
        </authorList>
    </citation>
    <scope>NUCLEOTIDE SEQUENCE [LARGE SCALE GENOMIC DNA]</scope>
    <source>
        <strain evidence="5 6">ES4326</strain>
    </source>
</reference>
<dbReference type="PANTHER" id="PTHR33204">
    <property type="entry name" value="TRANSCRIPTIONAL REGULATOR, MARR FAMILY"/>
    <property type="match status" value="1"/>
</dbReference>
<dbReference type="PROSITE" id="PS51118">
    <property type="entry name" value="HTH_HXLR"/>
    <property type="match status" value="1"/>
</dbReference>
<name>A0A8T8C9L9_PSEYM</name>
<gene>
    <name evidence="5" type="ORF">PMA4326_012300</name>
</gene>
<evidence type="ECO:0000256" key="2">
    <source>
        <dbReference type="ARBA" id="ARBA00023125"/>
    </source>
</evidence>
<dbReference type="Gene3D" id="1.10.10.10">
    <property type="entry name" value="Winged helix-like DNA-binding domain superfamily/Winged helix DNA-binding domain"/>
    <property type="match status" value="1"/>
</dbReference>
<dbReference type="InterPro" id="IPR036390">
    <property type="entry name" value="WH_DNA-bd_sf"/>
</dbReference>
<organism evidence="5 6">
    <name type="scientific">Pseudomonas syringae pv. maculicola str. ES4326</name>
    <dbReference type="NCBI Taxonomy" id="629265"/>
    <lineage>
        <taxon>Bacteria</taxon>
        <taxon>Pseudomonadati</taxon>
        <taxon>Pseudomonadota</taxon>
        <taxon>Gammaproteobacteria</taxon>
        <taxon>Pseudomonadales</taxon>
        <taxon>Pseudomonadaceae</taxon>
        <taxon>Pseudomonas</taxon>
    </lineage>
</organism>
<feature type="domain" description="HTH hxlR-type" evidence="4">
    <location>
        <begin position="1"/>
        <end position="71"/>
    </location>
</feature>
<evidence type="ECO:0000259" key="4">
    <source>
        <dbReference type="PROSITE" id="PS51118"/>
    </source>
</evidence>
<dbReference type="InterPro" id="IPR036388">
    <property type="entry name" value="WH-like_DNA-bd_sf"/>
</dbReference>
<keyword evidence="2" id="KW-0238">DNA-binding</keyword>
<dbReference type="SUPFAM" id="SSF46785">
    <property type="entry name" value="Winged helix' DNA-binding domain"/>
    <property type="match status" value="1"/>
</dbReference>
<sequence length="86" mass="9853">MRGRSVSALCPIPKVLIQRLKELERDEIIVRINFKEIPPKVEYSLTRFRRSLAVALGALCAWSVEHMQAVERISEHRMSAVSAVHK</sequence>
<dbReference type="Pfam" id="PF01638">
    <property type="entry name" value="HxlR"/>
    <property type="match status" value="1"/>
</dbReference>
<protein>
    <submittedName>
        <fullName evidence="5">Transcriptional regulator</fullName>
    </submittedName>
</protein>
<proteinExistence type="predicted"/>
<evidence type="ECO:0000256" key="3">
    <source>
        <dbReference type="ARBA" id="ARBA00023163"/>
    </source>
</evidence>
<keyword evidence="3" id="KW-0804">Transcription</keyword>
<evidence type="ECO:0000256" key="1">
    <source>
        <dbReference type="ARBA" id="ARBA00023015"/>
    </source>
</evidence>
<evidence type="ECO:0000313" key="5">
    <source>
        <dbReference type="EMBL" id="QHF00239.1"/>
    </source>
</evidence>
<keyword evidence="1" id="KW-0805">Transcription regulation</keyword>
<dbReference type="Proteomes" id="UP000003811">
    <property type="component" value="Chromosome"/>
</dbReference>
<dbReference type="EMBL" id="CP047260">
    <property type="protein sequence ID" value="QHF00239.1"/>
    <property type="molecule type" value="Genomic_DNA"/>
</dbReference>
<dbReference type="AlphaFoldDB" id="A0A8T8C9L9"/>
<dbReference type="InterPro" id="IPR002577">
    <property type="entry name" value="HTH_HxlR"/>
</dbReference>
<dbReference type="GO" id="GO:0003677">
    <property type="term" value="F:DNA binding"/>
    <property type="evidence" value="ECO:0007669"/>
    <property type="project" value="UniProtKB-KW"/>
</dbReference>
<evidence type="ECO:0000313" key="6">
    <source>
        <dbReference type="Proteomes" id="UP000003811"/>
    </source>
</evidence>
<accession>A0A8T8C9L9</accession>